<dbReference type="EMBL" id="AFHS01000043">
    <property type="protein sequence ID" value="EGK08753.1"/>
    <property type="molecule type" value="Genomic_DNA"/>
</dbReference>
<gene>
    <name evidence="1" type="ORF">HMPREF0476_1264</name>
</gene>
<evidence type="ECO:0000313" key="2">
    <source>
        <dbReference type="Proteomes" id="UP000004207"/>
    </source>
</evidence>
<organism evidence="1 2">
    <name type="scientific">Kingella kingae ATCC 23330</name>
    <dbReference type="NCBI Taxonomy" id="887327"/>
    <lineage>
        <taxon>Bacteria</taxon>
        <taxon>Pseudomonadati</taxon>
        <taxon>Pseudomonadota</taxon>
        <taxon>Betaproteobacteria</taxon>
        <taxon>Neisseriales</taxon>
        <taxon>Neisseriaceae</taxon>
        <taxon>Kingella</taxon>
    </lineage>
</organism>
<name>F5S7T1_KINKI</name>
<sequence length="40" mass="4661">MERIEFRYNKKVQAAFRVSEKAACTLFIYPTNLFSQCAGE</sequence>
<accession>F5S7T1</accession>
<protein>
    <submittedName>
        <fullName evidence="1">Uncharacterized protein</fullName>
    </submittedName>
</protein>
<evidence type="ECO:0000313" key="1">
    <source>
        <dbReference type="EMBL" id="EGK08753.1"/>
    </source>
</evidence>
<keyword evidence="2" id="KW-1185">Reference proteome</keyword>
<dbReference type="AlphaFoldDB" id="F5S7T1"/>
<dbReference type="HOGENOM" id="CLU_3290982_0_0_4"/>
<proteinExistence type="predicted"/>
<dbReference type="Proteomes" id="UP000004207">
    <property type="component" value="Unassembled WGS sequence"/>
</dbReference>
<reference evidence="1 2" key="1">
    <citation type="submission" date="2011-04" db="EMBL/GenBank/DDBJ databases">
        <authorList>
            <person name="Muzny D."/>
            <person name="Qin X."/>
            <person name="Deng J."/>
            <person name="Jiang H."/>
            <person name="Liu Y."/>
            <person name="Qu J."/>
            <person name="Song X.-Z."/>
            <person name="Zhang L."/>
            <person name="Thornton R."/>
            <person name="Coyle M."/>
            <person name="Francisco L."/>
            <person name="Jackson L."/>
            <person name="Javaid M."/>
            <person name="Korchina V."/>
            <person name="Kovar C."/>
            <person name="Mata R."/>
            <person name="Mathew T."/>
            <person name="Ngo R."/>
            <person name="Nguyen L."/>
            <person name="Nguyen N."/>
            <person name="Okwuonu G."/>
            <person name="Ongeri F."/>
            <person name="Pham C."/>
            <person name="Simmons D."/>
            <person name="Wilczek-Boney K."/>
            <person name="Hale W."/>
            <person name="Jakkamsetti A."/>
            <person name="Pham P."/>
            <person name="Ruth R."/>
            <person name="San Lucas F."/>
            <person name="Warren J."/>
            <person name="Zhang J."/>
            <person name="Zhao Z."/>
            <person name="Zhou C."/>
            <person name="Zhu D."/>
            <person name="Lee S."/>
            <person name="Bess C."/>
            <person name="Blankenburg K."/>
            <person name="Forbes L."/>
            <person name="Fu Q."/>
            <person name="Gubbala S."/>
            <person name="Hirani K."/>
            <person name="Jayaseelan J.C."/>
            <person name="Lara F."/>
            <person name="Munidasa M."/>
            <person name="Palculict T."/>
            <person name="Patil S."/>
            <person name="Pu L.-L."/>
            <person name="Saada N."/>
            <person name="Tang L."/>
            <person name="Weissenberger G."/>
            <person name="Zhu Y."/>
            <person name="Hemphill L."/>
            <person name="Shang Y."/>
            <person name="Youmans B."/>
            <person name="Ayvaz T."/>
            <person name="Ross M."/>
            <person name="Santibanez J."/>
            <person name="Aqrawi P."/>
            <person name="Gross S."/>
            <person name="Joshi V."/>
            <person name="Fowler G."/>
            <person name="Nazareth L."/>
            <person name="Reid J."/>
            <person name="Worley K."/>
            <person name="Petrosino J."/>
            <person name="Highlander S."/>
            <person name="Gibbs R."/>
        </authorList>
    </citation>
    <scope>NUCLEOTIDE SEQUENCE [LARGE SCALE GENOMIC DNA]</scope>
    <source>
        <strain evidence="1 2">ATCC 23330</strain>
    </source>
</reference>
<comment type="caution">
    <text evidence="1">The sequence shown here is derived from an EMBL/GenBank/DDBJ whole genome shotgun (WGS) entry which is preliminary data.</text>
</comment>